<sequence length="189" mass="21434">MSSQPGQTNQLEFRIINVKVSKETASDAAVTAGCNMSKIIALLAHYPPYQLVHAAEMLRDTFEQFYEQRYQLTVPQWRLMMVLGPNYPISQKELVEASGMDKVRISREIRRLVEKGIIFTESSAQDKRISLVSLTNAGLALFLQLKSEAGSWQHTLTDYLPSESREAIRQHLHSVSAAIEQLQSLDQER</sequence>
<evidence type="ECO:0000256" key="3">
    <source>
        <dbReference type="ARBA" id="ARBA00023163"/>
    </source>
</evidence>
<dbReference type="PANTHER" id="PTHR42756">
    <property type="entry name" value="TRANSCRIPTIONAL REGULATOR, MARR"/>
    <property type="match status" value="1"/>
</dbReference>
<organism evidence="5 6">
    <name type="scientific">Aeromonas sobria</name>
    <dbReference type="NCBI Taxonomy" id="646"/>
    <lineage>
        <taxon>Bacteria</taxon>
        <taxon>Pseudomonadati</taxon>
        <taxon>Pseudomonadota</taxon>
        <taxon>Gammaproteobacteria</taxon>
        <taxon>Aeromonadales</taxon>
        <taxon>Aeromonadaceae</taxon>
        <taxon>Aeromonas</taxon>
    </lineage>
</organism>
<dbReference type="SMART" id="SM00347">
    <property type="entry name" value="HTH_MARR"/>
    <property type="match status" value="1"/>
</dbReference>
<dbReference type="EMBL" id="NQMM01000029">
    <property type="protein sequence ID" value="PKQ77974.1"/>
    <property type="molecule type" value="Genomic_DNA"/>
</dbReference>
<dbReference type="PROSITE" id="PS50995">
    <property type="entry name" value="HTH_MARR_2"/>
    <property type="match status" value="1"/>
</dbReference>
<evidence type="ECO:0000256" key="2">
    <source>
        <dbReference type="ARBA" id="ARBA00023125"/>
    </source>
</evidence>
<proteinExistence type="predicted"/>
<dbReference type="PRINTS" id="PR00598">
    <property type="entry name" value="HTHMARR"/>
</dbReference>
<dbReference type="Proteomes" id="UP000233467">
    <property type="component" value="Unassembled WGS sequence"/>
</dbReference>
<name>A0A2N3IYP9_AERSO</name>
<dbReference type="InterPro" id="IPR000835">
    <property type="entry name" value="HTH_MarR-typ"/>
</dbReference>
<comment type="caution">
    <text evidence="5">The sequence shown here is derived from an EMBL/GenBank/DDBJ whole genome shotgun (WGS) entry which is preliminary data.</text>
</comment>
<evidence type="ECO:0000259" key="4">
    <source>
        <dbReference type="PROSITE" id="PS50995"/>
    </source>
</evidence>
<dbReference type="PANTHER" id="PTHR42756:SF1">
    <property type="entry name" value="TRANSCRIPTIONAL REPRESSOR OF EMRAB OPERON"/>
    <property type="match status" value="1"/>
</dbReference>
<keyword evidence="3" id="KW-0804">Transcription</keyword>
<protein>
    <submittedName>
        <fullName evidence="5">MarR family transcriptional regulator</fullName>
    </submittedName>
</protein>
<dbReference type="Pfam" id="PF12802">
    <property type="entry name" value="MarR_2"/>
    <property type="match status" value="1"/>
</dbReference>
<dbReference type="Gene3D" id="1.10.10.10">
    <property type="entry name" value="Winged helix-like DNA-binding domain superfamily/Winged helix DNA-binding domain"/>
    <property type="match status" value="1"/>
</dbReference>
<accession>A0A2N3IYP9</accession>
<dbReference type="AlphaFoldDB" id="A0A2N3IYP9"/>
<keyword evidence="2" id="KW-0238">DNA-binding</keyword>
<feature type="domain" description="HTH marR-type" evidence="4">
    <location>
        <begin position="44"/>
        <end position="177"/>
    </location>
</feature>
<evidence type="ECO:0000313" key="5">
    <source>
        <dbReference type="EMBL" id="PKQ77974.1"/>
    </source>
</evidence>
<evidence type="ECO:0000256" key="1">
    <source>
        <dbReference type="ARBA" id="ARBA00023015"/>
    </source>
</evidence>
<dbReference type="GO" id="GO:0003677">
    <property type="term" value="F:DNA binding"/>
    <property type="evidence" value="ECO:0007669"/>
    <property type="project" value="UniProtKB-KW"/>
</dbReference>
<dbReference type="InterPro" id="IPR036390">
    <property type="entry name" value="WH_DNA-bd_sf"/>
</dbReference>
<keyword evidence="6" id="KW-1185">Reference proteome</keyword>
<evidence type="ECO:0000313" key="6">
    <source>
        <dbReference type="Proteomes" id="UP000233467"/>
    </source>
</evidence>
<dbReference type="GO" id="GO:0003700">
    <property type="term" value="F:DNA-binding transcription factor activity"/>
    <property type="evidence" value="ECO:0007669"/>
    <property type="project" value="InterPro"/>
</dbReference>
<keyword evidence="1" id="KW-0805">Transcription regulation</keyword>
<gene>
    <name evidence="5" type="ORF">CJP16_10625</name>
</gene>
<dbReference type="SUPFAM" id="SSF46785">
    <property type="entry name" value="Winged helix' DNA-binding domain"/>
    <property type="match status" value="1"/>
</dbReference>
<dbReference type="InterPro" id="IPR036388">
    <property type="entry name" value="WH-like_DNA-bd_sf"/>
</dbReference>
<reference evidence="5 6" key="1">
    <citation type="journal article" date="2017" name="Front. Microbiol.">
        <title>Strong Genomic and Phenotypic Heterogeneity in the Aeromonas sobria Species Complex.</title>
        <authorList>
            <person name="Gauthier J."/>
            <person name="Vincent A.T."/>
            <person name="Charette S.J."/>
            <person name="Derome N."/>
        </authorList>
    </citation>
    <scope>NUCLEOTIDE SEQUENCE [LARGE SCALE GENOMIC DNA]</scope>
    <source>
        <strain evidence="5 6">TM18</strain>
    </source>
</reference>